<dbReference type="Gene3D" id="3.30.70.1450">
    <property type="entry name" value="Regulator of K+ conductance, C-terminal domain"/>
    <property type="match status" value="2"/>
</dbReference>
<evidence type="ECO:0000256" key="8">
    <source>
        <dbReference type="SAM" id="Phobius"/>
    </source>
</evidence>
<evidence type="ECO:0000313" key="10">
    <source>
        <dbReference type="EMBL" id="AWB28055.1"/>
    </source>
</evidence>
<gene>
    <name evidence="10" type="ORF">HARCEL1_10215</name>
</gene>
<dbReference type="GO" id="GO:0008324">
    <property type="term" value="F:monoatomic cation transmembrane transporter activity"/>
    <property type="evidence" value="ECO:0007669"/>
    <property type="project" value="InterPro"/>
</dbReference>
<proteinExistence type="predicted"/>
<dbReference type="PROSITE" id="PS51202">
    <property type="entry name" value="RCK_C"/>
    <property type="match status" value="2"/>
</dbReference>
<dbReference type="AlphaFoldDB" id="A0A2R4X2N9"/>
<dbReference type="GeneID" id="36512884"/>
<dbReference type="EMBL" id="CP028858">
    <property type="protein sequence ID" value="AWB28055.1"/>
    <property type="molecule type" value="Genomic_DNA"/>
</dbReference>
<dbReference type="InterPro" id="IPR051679">
    <property type="entry name" value="DASS-Related_Transporters"/>
</dbReference>
<dbReference type="PANTHER" id="PTHR43652">
    <property type="entry name" value="BASIC AMINO ACID ANTIPORTER YFCC-RELATED"/>
    <property type="match status" value="1"/>
</dbReference>
<evidence type="ECO:0000256" key="3">
    <source>
        <dbReference type="ARBA" id="ARBA00022692"/>
    </source>
</evidence>
<comment type="subcellular location">
    <subcellularLocation>
        <location evidence="1">Membrane</location>
        <topology evidence="1">Multi-pass membrane protein</topology>
    </subcellularLocation>
</comment>
<feature type="transmembrane region" description="Helical" evidence="8">
    <location>
        <begin position="625"/>
        <end position="645"/>
    </location>
</feature>
<feature type="transmembrane region" description="Helical" evidence="8">
    <location>
        <begin position="457"/>
        <end position="489"/>
    </location>
</feature>
<feature type="compositionally biased region" description="Basic and acidic residues" evidence="7">
    <location>
        <begin position="338"/>
        <end position="357"/>
    </location>
</feature>
<feature type="transmembrane region" description="Helical" evidence="8">
    <location>
        <begin position="585"/>
        <end position="605"/>
    </location>
</feature>
<keyword evidence="4" id="KW-0677">Repeat</keyword>
<keyword evidence="3 8" id="KW-0812">Transmembrane</keyword>
<dbReference type="Proteomes" id="UP000244727">
    <property type="component" value="Chromosome"/>
</dbReference>
<dbReference type="SUPFAM" id="SSF116726">
    <property type="entry name" value="TrkA C-terminal domain-like"/>
    <property type="match status" value="2"/>
</dbReference>
<dbReference type="PROSITE" id="PS01271">
    <property type="entry name" value="NA_SULFATE"/>
    <property type="match status" value="1"/>
</dbReference>
<feature type="transmembrane region" description="Helical" evidence="8">
    <location>
        <begin position="201"/>
        <end position="224"/>
    </location>
</feature>
<dbReference type="InterPro" id="IPR006037">
    <property type="entry name" value="RCK_C"/>
</dbReference>
<dbReference type="CDD" id="cd01115">
    <property type="entry name" value="SLC13_permease"/>
    <property type="match status" value="1"/>
</dbReference>
<evidence type="ECO:0000256" key="4">
    <source>
        <dbReference type="ARBA" id="ARBA00022737"/>
    </source>
</evidence>
<feature type="transmembrane region" description="Helical" evidence="8">
    <location>
        <begin position="526"/>
        <end position="553"/>
    </location>
</feature>
<evidence type="ECO:0000259" key="9">
    <source>
        <dbReference type="PROSITE" id="PS51202"/>
    </source>
</evidence>
<dbReference type="Pfam" id="PF03600">
    <property type="entry name" value="CitMHS"/>
    <property type="match status" value="1"/>
</dbReference>
<feature type="transmembrane region" description="Helical" evidence="8">
    <location>
        <begin position="559"/>
        <end position="578"/>
    </location>
</feature>
<reference evidence="10 11" key="1">
    <citation type="submission" date="2018-04" db="EMBL/GenBank/DDBJ databases">
        <title>Halococcoides cellulosivorans gen. nov., sp. nov., an extremely halophilic cellulose-utilizing haloarchaeon from hypersaline lakes.</title>
        <authorList>
            <person name="Sorokin D.Y."/>
            <person name="Toshchakov S.V."/>
            <person name="Samarov N.I."/>
            <person name="Korzhenkov A."/>
            <person name="Kublanov I.V."/>
        </authorList>
    </citation>
    <scope>NUCLEOTIDE SEQUENCE [LARGE SCALE GENOMIC DNA]</scope>
    <source>
        <strain evidence="10 11">HArcel1</strain>
    </source>
</reference>
<feature type="region of interest" description="Disordered" evidence="7">
    <location>
        <begin position="338"/>
        <end position="361"/>
    </location>
</feature>
<dbReference type="GO" id="GO:0005886">
    <property type="term" value="C:plasma membrane"/>
    <property type="evidence" value="ECO:0007669"/>
    <property type="project" value="TreeGrafter"/>
</dbReference>
<sequence length="647" mass="68562">MAVAQLGQIAGLLAESPLTVDMLVVFAIIAVALVLFVWQPIPIDTTAIAVMVALIVLEPWTGVTPADGVSGFSNPATVTVLAMFVLSEGVRRTGAVQILTRAISKYTGDSDLKQLLAVIGLGGPPAGFINNTPIVAILIPAVNEIARKADTSPSKLLMPLSFAAMMGGTLTLIGTSTNLLASDVWARQGGPAAAPFTMFEFTQLGVVVFAVGVVYLLTVGRYLTPARISPAGSREEFGLSEYLTDVVVREGSPLAGTTVREIHRTDEFAIEVFQIVRDGHTIAHDLSTQRLQAGDILAVRTDEDTIQRVLDADGLDLLADVIDDIEDERSADIRDAVVGDMGDADRPRDTDADRDTAANDSDDEAVMTEVVLLPGSWLSGRAYRIADFEHQYDLSVLAVRRGSEVIRKRMRDVRLRGGDTLLIQASGPTVEELRTARNVVVSGNDDWESFDRRKIPIAVGIVGGVVALAALDVLPIMVSALAGIVAMIVTGCLRPADAYDAVSWDVIFLLAGVIPLGIAMEQSGAAALLGTMIVGVGDLLPPLAMLGVFYLFTAVLTNVISNNASVVLMIPIAIDAAVSLGANPFSFVLAVTFAASTAFMTPVGYQTNLMVYGPGGYRFGDFVRVGLPLQLLLTIVTPLAIAYFWGV</sequence>
<feature type="transmembrane region" description="Helical" evidence="8">
    <location>
        <begin position="20"/>
        <end position="38"/>
    </location>
</feature>
<evidence type="ECO:0000256" key="6">
    <source>
        <dbReference type="ARBA" id="ARBA00023136"/>
    </source>
</evidence>
<keyword evidence="11" id="KW-1185">Reference proteome</keyword>
<feature type="transmembrane region" description="Helical" evidence="8">
    <location>
        <begin position="45"/>
        <end position="63"/>
    </location>
</feature>
<accession>A0A2R4X2N9</accession>
<dbReference type="KEGG" id="harc:HARCEL1_10215"/>
<dbReference type="InterPro" id="IPR004680">
    <property type="entry name" value="Cit_transptr-like_dom"/>
</dbReference>
<evidence type="ECO:0000313" key="11">
    <source>
        <dbReference type="Proteomes" id="UP000244727"/>
    </source>
</evidence>
<keyword evidence="5 8" id="KW-1133">Transmembrane helix</keyword>
<protein>
    <submittedName>
        <fullName evidence="10">Cation transporter</fullName>
    </submittedName>
</protein>
<name>A0A2R4X2N9_9EURY</name>
<keyword evidence="6 8" id="KW-0472">Membrane</keyword>
<feature type="transmembrane region" description="Helical" evidence="8">
    <location>
        <begin position="501"/>
        <end position="519"/>
    </location>
</feature>
<dbReference type="PANTHER" id="PTHR43652:SF2">
    <property type="entry name" value="BASIC AMINO ACID ANTIPORTER YFCC-RELATED"/>
    <property type="match status" value="1"/>
</dbReference>
<keyword evidence="2" id="KW-0813">Transport</keyword>
<dbReference type="RefSeq" id="WP_108383142.1">
    <property type="nucleotide sequence ID" value="NZ_CP028858.1"/>
</dbReference>
<dbReference type="GO" id="GO:0006813">
    <property type="term" value="P:potassium ion transport"/>
    <property type="evidence" value="ECO:0007669"/>
    <property type="project" value="InterPro"/>
</dbReference>
<evidence type="ECO:0000256" key="5">
    <source>
        <dbReference type="ARBA" id="ARBA00022989"/>
    </source>
</evidence>
<feature type="transmembrane region" description="Helical" evidence="8">
    <location>
        <begin position="156"/>
        <end position="181"/>
    </location>
</feature>
<feature type="domain" description="RCK C-terminal" evidence="9">
    <location>
        <begin position="230"/>
        <end position="315"/>
    </location>
</feature>
<dbReference type="Pfam" id="PF02080">
    <property type="entry name" value="TrkA_C"/>
    <property type="match status" value="2"/>
</dbReference>
<evidence type="ECO:0000256" key="7">
    <source>
        <dbReference type="SAM" id="MobiDB-lite"/>
    </source>
</evidence>
<dbReference type="InterPro" id="IPR031312">
    <property type="entry name" value="Na/sul_symport_CS"/>
</dbReference>
<evidence type="ECO:0000256" key="2">
    <source>
        <dbReference type="ARBA" id="ARBA00022448"/>
    </source>
</evidence>
<dbReference type="InterPro" id="IPR036721">
    <property type="entry name" value="RCK_C_sf"/>
</dbReference>
<organism evidence="10 11">
    <name type="scientific">Halococcoides cellulosivorans</name>
    <dbReference type="NCBI Taxonomy" id="1679096"/>
    <lineage>
        <taxon>Archaea</taxon>
        <taxon>Methanobacteriati</taxon>
        <taxon>Methanobacteriota</taxon>
        <taxon>Stenosarchaea group</taxon>
        <taxon>Halobacteria</taxon>
        <taxon>Halobacteriales</taxon>
        <taxon>Haloarculaceae</taxon>
        <taxon>Halococcoides</taxon>
    </lineage>
</organism>
<feature type="domain" description="RCK C-terminal" evidence="9">
    <location>
        <begin position="355"/>
        <end position="439"/>
    </location>
</feature>
<evidence type="ECO:0000256" key="1">
    <source>
        <dbReference type="ARBA" id="ARBA00004141"/>
    </source>
</evidence>